<dbReference type="InterPro" id="IPR043502">
    <property type="entry name" value="DNA/RNA_pol_sf"/>
</dbReference>
<feature type="domain" description="Domain X" evidence="1">
    <location>
        <begin position="472"/>
        <end position="587"/>
    </location>
</feature>
<dbReference type="EMBL" id="KJ708763">
    <property type="protein sequence ID" value="AIB08151.1"/>
    <property type="molecule type" value="Genomic_DNA"/>
</dbReference>
<reference evidence="2" key="1">
    <citation type="journal article" date="2014" name="Sci. Rep.">
        <title>Minimally destructive sampling of type specimens of Pyropia (Bangiales, Rhodophyta) recovers complete plastid and mitochondrial genomes.</title>
        <authorList>
            <person name="Hughey J.R."/>
            <person name="Gabrielson P.W."/>
            <person name="Rohmer L."/>
            <person name="Tortolani J."/>
            <person name="Silva M."/>
            <person name="Miller K.A."/>
            <person name="Young J.D."/>
            <person name="Martell C."/>
            <person name="Ruediger E."/>
        </authorList>
    </citation>
    <scope>NUCLEOTIDE SEQUENCE</scope>
</reference>
<accession>A0A060DCG8</accession>
<protein>
    <recommendedName>
        <fullName evidence="1">Domain X domain-containing protein</fullName>
    </recommendedName>
</protein>
<dbReference type="Pfam" id="PF01348">
    <property type="entry name" value="Intron_maturas2"/>
    <property type="match status" value="1"/>
</dbReference>
<gene>
    <name evidence="2" type="primary">orf693</name>
</gene>
<name>A0A060DCG8_9RHOD</name>
<dbReference type="InterPro" id="IPR024937">
    <property type="entry name" value="Domain_X"/>
</dbReference>
<geneLocation type="mitochondrion" evidence="2"/>
<keyword evidence="2" id="KW-0496">Mitochondrion</keyword>
<organism evidence="2">
    <name type="scientific">Pyropia kanakaensis</name>
    <dbReference type="NCBI Taxonomy" id="139729"/>
    <lineage>
        <taxon>Eukaryota</taxon>
        <taxon>Rhodophyta</taxon>
        <taxon>Bangiophyceae</taxon>
        <taxon>Bangiales</taxon>
        <taxon>Bangiaceae</taxon>
        <taxon>Pyropia</taxon>
    </lineage>
</organism>
<dbReference type="GO" id="GO:0005739">
    <property type="term" value="C:mitochondrion"/>
    <property type="evidence" value="ECO:0007669"/>
    <property type="project" value="TreeGrafter"/>
</dbReference>
<dbReference type="CDD" id="cd01651">
    <property type="entry name" value="RT_G2_intron"/>
    <property type="match status" value="1"/>
</dbReference>
<evidence type="ECO:0000259" key="1">
    <source>
        <dbReference type="Pfam" id="PF01348"/>
    </source>
</evidence>
<dbReference type="PANTHER" id="PTHR33642">
    <property type="entry name" value="COX1/OXI3 INTRON 1 PROTEIN-RELATED"/>
    <property type="match status" value="1"/>
</dbReference>
<proteinExistence type="predicted"/>
<dbReference type="SUPFAM" id="SSF56672">
    <property type="entry name" value="DNA/RNA polymerases"/>
    <property type="match status" value="1"/>
</dbReference>
<dbReference type="AlphaFoldDB" id="A0A060DCG8"/>
<evidence type="ECO:0000313" key="2">
    <source>
        <dbReference type="EMBL" id="AIB08151.1"/>
    </source>
</evidence>
<dbReference type="GO" id="GO:0006315">
    <property type="term" value="P:homing of group II introns"/>
    <property type="evidence" value="ECO:0007669"/>
    <property type="project" value="TreeGrafter"/>
</dbReference>
<dbReference type="GO" id="GO:0003964">
    <property type="term" value="F:RNA-directed DNA polymerase activity"/>
    <property type="evidence" value="ECO:0007669"/>
    <property type="project" value="TreeGrafter"/>
</dbReference>
<sequence>MNKFCKTIFSRLGLSDPKWFYYCSRLMENTLNVMWYLNLLSSTWRLLGGPARFTKVKKINFNVDNSQPKRNNNFNFGNTGSPKCWQAYGDRVDVVRKSKIFGRSTVKLFSTKKFYSTGCTTNVEQKFKSFVKRAVEFPKETIDRNLYHFLCDTNFLKIAYNNIRHKFDNITLEITTEILDAILKDIANSLLTESFCFKSYQKTHIANSSGSKNSSISVFIRDKIVQEAMRIILDAAFEPTFLESSYNYRPQKSCHSALKTIKCEFKSVVWVISKKSTKCSTIINCTLLMQVIEAKILDRQFTKLISKSLKASYFNVNTTSHNIVEISQKSAIYSTLCNIFMHQLDVFIKNLFDQKVKIKNLKSKTKLNKQHKLPLRSPVMNLNESFYKRFKYIRYADDWIIGTKGSFVEIAEILKKVKIFLATVMHFNKNDSKIKITNFNKNEVIFLGINISKCKHGKSLVKNSLFKQRQNLQLHVRIDQIRSKLSNISILSGNLPVPKFLWLPLDHDQIIYLYNLVMVSFLNFYSFVDNYSQFSSWFKWVIYSSAAKLLARKFSSSVTKIFTKFGTNLSSGKSALYDPKHIASKFKHTSDYGVKMYYIKEIVNFNSKISDVNRLTISSNKKQFSFCRKCHTKYQHSKI</sequence>
<dbReference type="PANTHER" id="PTHR33642:SF4">
    <property type="entry name" value="COX1_OXI3 INTRON 1 PROTEIN-RELATED"/>
    <property type="match status" value="1"/>
</dbReference>
<dbReference type="GO" id="GO:0090615">
    <property type="term" value="P:mitochondrial mRNA processing"/>
    <property type="evidence" value="ECO:0007669"/>
    <property type="project" value="TreeGrafter"/>
</dbReference>